<keyword evidence="8" id="KW-1185">Reference proteome</keyword>
<dbReference type="InterPro" id="IPR050553">
    <property type="entry name" value="Thioredoxin_ResA/DsbE_sf"/>
</dbReference>
<proteinExistence type="inferred from homology"/>
<keyword evidence="3" id="KW-0201">Cytochrome c-type biogenesis</keyword>
<feature type="domain" description="Thioredoxin" evidence="6">
    <location>
        <begin position="34"/>
        <end position="172"/>
    </location>
</feature>
<dbReference type="InterPro" id="IPR013766">
    <property type="entry name" value="Thioredoxin_domain"/>
</dbReference>
<keyword evidence="5" id="KW-0676">Redox-active center</keyword>
<dbReference type="SUPFAM" id="SSF52833">
    <property type="entry name" value="Thioredoxin-like"/>
    <property type="match status" value="1"/>
</dbReference>
<accession>A0A1V8M9G6</accession>
<dbReference type="PANTHER" id="PTHR42852:SF6">
    <property type="entry name" value="THIOL:DISULFIDE INTERCHANGE PROTEIN DSBE"/>
    <property type="match status" value="1"/>
</dbReference>
<dbReference type="PROSITE" id="PS00194">
    <property type="entry name" value="THIOREDOXIN_1"/>
    <property type="match status" value="1"/>
</dbReference>
<dbReference type="PANTHER" id="PTHR42852">
    <property type="entry name" value="THIOL:DISULFIDE INTERCHANGE PROTEIN DSBE"/>
    <property type="match status" value="1"/>
</dbReference>
<dbReference type="GO" id="GO:0015036">
    <property type="term" value="F:disulfide oxidoreductase activity"/>
    <property type="evidence" value="ECO:0007669"/>
    <property type="project" value="InterPro"/>
</dbReference>
<evidence type="ECO:0000256" key="4">
    <source>
        <dbReference type="ARBA" id="ARBA00023157"/>
    </source>
</evidence>
<dbReference type="InterPro" id="IPR004799">
    <property type="entry name" value="Periplasmic_diS_OxRdtase_DsbE"/>
</dbReference>
<dbReference type="RefSeq" id="WP_080522846.1">
    <property type="nucleotide sequence ID" value="NZ_LPUF01000001.1"/>
</dbReference>
<dbReference type="PROSITE" id="PS51352">
    <property type="entry name" value="THIOREDOXIN_2"/>
    <property type="match status" value="1"/>
</dbReference>
<dbReference type="CDD" id="cd03010">
    <property type="entry name" value="TlpA_like_DsbE"/>
    <property type="match status" value="1"/>
</dbReference>
<evidence type="ECO:0000256" key="2">
    <source>
        <dbReference type="ARBA" id="ARBA00007758"/>
    </source>
</evidence>
<protein>
    <recommendedName>
        <fullName evidence="6">Thioredoxin domain-containing protein</fullName>
    </recommendedName>
</protein>
<evidence type="ECO:0000313" key="7">
    <source>
        <dbReference type="EMBL" id="OQK18241.1"/>
    </source>
</evidence>
<dbReference type="GO" id="GO:0030288">
    <property type="term" value="C:outer membrane-bounded periplasmic space"/>
    <property type="evidence" value="ECO:0007669"/>
    <property type="project" value="InterPro"/>
</dbReference>
<evidence type="ECO:0000256" key="3">
    <source>
        <dbReference type="ARBA" id="ARBA00022748"/>
    </source>
</evidence>
<reference evidence="7 8" key="1">
    <citation type="submission" date="2015-12" db="EMBL/GenBank/DDBJ databases">
        <authorList>
            <person name="Shamseldin A."/>
            <person name="Moawad H."/>
            <person name="Abd El-Rahim W.M."/>
            <person name="Sadowsky M.J."/>
        </authorList>
    </citation>
    <scope>NUCLEOTIDE SEQUENCE [LARGE SCALE GENOMIC DNA]</scope>
    <source>
        <strain evidence="7 8">WF1</strain>
    </source>
</reference>
<dbReference type="InterPro" id="IPR036249">
    <property type="entry name" value="Thioredoxin-like_sf"/>
</dbReference>
<comment type="similarity">
    <text evidence="2">Belongs to the thioredoxin family. DsbE subfamily.</text>
</comment>
<dbReference type="EMBL" id="LPUF01000001">
    <property type="protein sequence ID" value="OQK18241.1"/>
    <property type="molecule type" value="Genomic_DNA"/>
</dbReference>
<evidence type="ECO:0000256" key="1">
    <source>
        <dbReference type="ARBA" id="ARBA00004383"/>
    </source>
</evidence>
<evidence type="ECO:0000259" key="6">
    <source>
        <dbReference type="PROSITE" id="PS51352"/>
    </source>
</evidence>
<comment type="caution">
    <text evidence="7">The sequence shown here is derived from an EMBL/GenBank/DDBJ whole genome shotgun (WGS) entry which is preliminary data.</text>
</comment>
<evidence type="ECO:0000313" key="8">
    <source>
        <dbReference type="Proteomes" id="UP000191980"/>
    </source>
</evidence>
<dbReference type="InterPro" id="IPR013740">
    <property type="entry name" value="Redoxin"/>
</dbReference>
<sequence>MPRLLLFIPLLLFFVLAAFLWKGLSIDPRELPSALINKPFPEFSLPALQQPERILTKKDFIGRPVLVNVWATWCPSCRQEHEQLLVIAQAEELPVIGLNYKDERDLALQWLQQLGNPYQFNIYDEEGMLGLDLGVYGAPETYLLDAQGIIRHRHVGVLTAQDWLELKLIIKGWGGVEN</sequence>
<gene>
    <name evidence="7" type="ORF">AU255_10530</name>
</gene>
<dbReference type="NCBIfam" id="TIGR00385">
    <property type="entry name" value="dsbE"/>
    <property type="match status" value="1"/>
</dbReference>
<dbReference type="InterPro" id="IPR017937">
    <property type="entry name" value="Thioredoxin_CS"/>
</dbReference>
<dbReference type="GO" id="GO:0017004">
    <property type="term" value="P:cytochrome complex assembly"/>
    <property type="evidence" value="ECO:0007669"/>
    <property type="project" value="UniProtKB-KW"/>
</dbReference>
<dbReference type="AlphaFoldDB" id="A0A1V8M9G6"/>
<dbReference type="Proteomes" id="UP000191980">
    <property type="component" value="Unassembled WGS sequence"/>
</dbReference>
<dbReference type="STRING" id="1420851.AU255_10530"/>
<comment type="subcellular location">
    <subcellularLocation>
        <location evidence="1">Cell inner membrane</location>
        <topology evidence="1">Single-pass membrane protein</topology>
        <orientation evidence="1">Periplasmic side</orientation>
    </subcellularLocation>
</comment>
<name>A0A1V8M9G6_9GAMM</name>
<dbReference type="Gene3D" id="3.40.30.10">
    <property type="entry name" value="Glutaredoxin"/>
    <property type="match status" value="1"/>
</dbReference>
<dbReference type="GO" id="GO:0005886">
    <property type="term" value="C:plasma membrane"/>
    <property type="evidence" value="ECO:0007669"/>
    <property type="project" value="UniProtKB-SubCell"/>
</dbReference>
<dbReference type="OrthoDB" id="9799347at2"/>
<dbReference type="Pfam" id="PF08534">
    <property type="entry name" value="Redoxin"/>
    <property type="match status" value="1"/>
</dbReference>
<keyword evidence="4" id="KW-1015">Disulfide bond</keyword>
<evidence type="ECO:0000256" key="5">
    <source>
        <dbReference type="ARBA" id="ARBA00023284"/>
    </source>
</evidence>
<organism evidence="7 8">
    <name type="scientific">Methyloprofundus sedimenti</name>
    <dbReference type="NCBI Taxonomy" id="1420851"/>
    <lineage>
        <taxon>Bacteria</taxon>
        <taxon>Pseudomonadati</taxon>
        <taxon>Pseudomonadota</taxon>
        <taxon>Gammaproteobacteria</taxon>
        <taxon>Methylococcales</taxon>
        <taxon>Methylococcaceae</taxon>
        <taxon>Methyloprofundus</taxon>
    </lineage>
</organism>